<dbReference type="NCBIfam" id="TIGR01716">
    <property type="entry name" value="RGG_Cterm"/>
    <property type="match status" value="1"/>
</dbReference>
<dbReference type="RefSeq" id="WP_018371310.1">
    <property type="nucleotide sequence ID" value="NZ_UHFR01000005.1"/>
</dbReference>
<dbReference type="InterPro" id="IPR011990">
    <property type="entry name" value="TPR-like_helical_dom_sf"/>
</dbReference>
<dbReference type="EMBL" id="UHFR01000005">
    <property type="protein sequence ID" value="SUN76336.1"/>
    <property type="molecule type" value="Genomic_DNA"/>
</dbReference>
<dbReference type="PANTHER" id="PTHR37038:SF12">
    <property type="entry name" value="TRANSCRIPTIONAL REGULATOR"/>
    <property type="match status" value="1"/>
</dbReference>
<sequence>MQDLFHMGQIFKELRIGRNISLKEATGDQFSYSMLSRFENGESDLSAQKLLVALENIRTDLSEFVYLVRGFKPTAYTRLKREIWHYQEKKDQESLTKLYEQEITNYQANPKQPYHLLNAILIKGHMVMFDESIEATSEELSFLYDYLFSVEIWGLYELSFFADVSPLLNLDLYFRYTREMLQRVDFFVSLEEHRTYIQSILLNGFLKSIDEKNSMRASYFQKKIEEYSFTENSMYLRTVHLFATGQFEHVKGNQAQGVSKMKDAIRIFRLLNCTESADYYEEGLKAILKI</sequence>
<evidence type="ECO:0000313" key="2">
    <source>
        <dbReference type="EMBL" id="SUN76336.1"/>
    </source>
</evidence>
<dbReference type="InterPro" id="IPR010057">
    <property type="entry name" value="Transcription_activator_Rgg_C"/>
</dbReference>
<dbReference type="Proteomes" id="UP000254634">
    <property type="component" value="Unassembled WGS sequence"/>
</dbReference>
<dbReference type="STRING" id="1123307.GCA_000380065_00619"/>
<dbReference type="InterPro" id="IPR053163">
    <property type="entry name" value="HTH-type_regulator_Rgg"/>
</dbReference>
<dbReference type="InterPro" id="IPR010982">
    <property type="entry name" value="Lambda_DNA-bd_dom_sf"/>
</dbReference>
<evidence type="ECO:0000313" key="3">
    <source>
        <dbReference type="Proteomes" id="UP000254634"/>
    </source>
</evidence>
<dbReference type="PANTHER" id="PTHR37038">
    <property type="entry name" value="TRANSCRIPTIONAL REGULATOR-RELATED"/>
    <property type="match status" value="1"/>
</dbReference>
<dbReference type="Gene3D" id="1.25.40.10">
    <property type="entry name" value="Tetratricopeptide repeat domain"/>
    <property type="match status" value="1"/>
</dbReference>
<dbReference type="SUPFAM" id="SSF47413">
    <property type="entry name" value="lambda repressor-like DNA-binding domains"/>
    <property type="match status" value="1"/>
</dbReference>
<dbReference type="InterPro" id="IPR001387">
    <property type="entry name" value="Cro/C1-type_HTH"/>
</dbReference>
<gene>
    <name evidence="2" type="ORF">NCTC13765_00825</name>
</gene>
<dbReference type="Pfam" id="PF21259">
    <property type="entry name" value="Rgg_C"/>
    <property type="match status" value="1"/>
</dbReference>
<name>A0A380KZH1_9STRE</name>
<keyword evidence="3" id="KW-1185">Reference proteome</keyword>
<feature type="domain" description="HTH-type transcriptional regulator Rgg C-terminal" evidence="1">
    <location>
        <begin position="107"/>
        <end position="282"/>
    </location>
</feature>
<evidence type="ECO:0000259" key="1">
    <source>
        <dbReference type="Pfam" id="PF21259"/>
    </source>
</evidence>
<reference evidence="2" key="1">
    <citation type="submission" date="2018-06" db="EMBL/GenBank/DDBJ databases">
        <authorList>
            <consortium name="Pathogen Informatics"/>
            <person name="Doyle S."/>
        </authorList>
    </citation>
    <scope>NUCLEOTIDE SEQUENCE [LARGE SCALE GENOMIC DNA]</scope>
    <source>
        <strain evidence="2">NCTC13765</strain>
    </source>
</reference>
<dbReference type="AlphaFoldDB" id="A0A380KZH1"/>
<organism evidence="2 3">
    <name type="scientific">Streptococcus massiliensis</name>
    <dbReference type="NCBI Taxonomy" id="313439"/>
    <lineage>
        <taxon>Bacteria</taxon>
        <taxon>Bacillati</taxon>
        <taxon>Bacillota</taxon>
        <taxon>Bacilli</taxon>
        <taxon>Lactobacillales</taxon>
        <taxon>Streptococcaceae</taxon>
        <taxon>Streptococcus</taxon>
    </lineage>
</organism>
<dbReference type="OrthoDB" id="34624at2"/>
<protein>
    <submittedName>
        <fullName evidence="2">Transcriptional regulator</fullName>
    </submittedName>
</protein>
<dbReference type="CDD" id="cd00093">
    <property type="entry name" value="HTH_XRE"/>
    <property type="match status" value="1"/>
</dbReference>
<accession>A0A380KZH1</accession>
<proteinExistence type="predicted"/>
<dbReference type="GO" id="GO:0003677">
    <property type="term" value="F:DNA binding"/>
    <property type="evidence" value="ECO:0007669"/>
    <property type="project" value="InterPro"/>
</dbReference>